<feature type="chain" id="PRO_5002175024" evidence="1">
    <location>
        <begin position="22"/>
        <end position="409"/>
    </location>
</feature>
<comment type="caution">
    <text evidence="2">The sequence shown here is derived from an EMBL/GenBank/DDBJ whole genome shotgun (WGS) entry which is preliminary data.</text>
</comment>
<evidence type="ECO:0000256" key="1">
    <source>
        <dbReference type="SAM" id="SignalP"/>
    </source>
</evidence>
<dbReference type="STRING" id="50718.SU60_01405"/>
<keyword evidence="1" id="KW-0732">Signal</keyword>
<reference evidence="2 3" key="1">
    <citation type="submission" date="2015-01" db="EMBL/GenBank/DDBJ databases">
        <title>Draft genome of Vibrio mytili type strain CAIM 528.</title>
        <authorList>
            <person name="Gonzalez-Castillo A."/>
            <person name="Gomez-Gil B."/>
            <person name="Enciso-Ibarra J."/>
        </authorList>
    </citation>
    <scope>NUCLEOTIDE SEQUENCE [LARGE SCALE GENOMIC DNA]</scope>
    <source>
        <strain evidence="2 3">CAIM 528</strain>
    </source>
</reference>
<proteinExistence type="predicted"/>
<dbReference type="Proteomes" id="UP000031977">
    <property type="component" value="Unassembled WGS sequence"/>
</dbReference>
<dbReference type="OrthoDB" id="6183686at2"/>
<dbReference type="AlphaFoldDB" id="A0A0C3HW08"/>
<keyword evidence="3" id="KW-1185">Reference proteome</keyword>
<dbReference type="CDD" id="cd09023">
    <property type="entry name" value="Aldose_epim_Ec_c4013"/>
    <property type="match status" value="1"/>
</dbReference>
<dbReference type="InterPro" id="IPR014718">
    <property type="entry name" value="GH-type_carb-bd"/>
</dbReference>
<dbReference type="RefSeq" id="WP_041153977.1">
    <property type="nucleotide sequence ID" value="NZ_CBCRVP010000022.1"/>
</dbReference>
<dbReference type="InterPro" id="IPR027839">
    <property type="entry name" value="DUF4432"/>
</dbReference>
<dbReference type="EMBL" id="JXOK01000004">
    <property type="protein sequence ID" value="KIN12466.1"/>
    <property type="molecule type" value="Genomic_DNA"/>
</dbReference>
<evidence type="ECO:0000313" key="3">
    <source>
        <dbReference type="Proteomes" id="UP000031977"/>
    </source>
</evidence>
<evidence type="ECO:0000313" key="2">
    <source>
        <dbReference type="EMBL" id="KIN12466.1"/>
    </source>
</evidence>
<dbReference type="GO" id="GO:0030246">
    <property type="term" value="F:carbohydrate binding"/>
    <property type="evidence" value="ECO:0007669"/>
    <property type="project" value="InterPro"/>
</dbReference>
<accession>A0A0C3HW08</accession>
<dbReference type="Pfam" id="PF14486">
    <property type="entry name" value="DUF4432"/>
    <property type="match status" value="1"/>
</dbReference>
<dbReference type="Gene3D" id="2.70.98.10">
    <property type="match status" value="1"/>
</dbReference>
<feature type="signal peptide" evidence="1">
    <location>
        <begin position="1"/>
        <end position="21"/>
    </location>
</feature>
<sequence>MKIKSTLAAVLFGLTAMNAHAVEFVLTDAAQGKDVGDWLVSSDSLKLKSDTPFSIEKRRLHGGKQMGVDILVVNNGDLTITLVPTRGMGILNVKRDNERVLGWDSPVKEVVNPAFIDLESRNGLGWLDGFNEMLVRCGYEWTGHPGVDDNGQLLSLHGRVQNTPASTVKVIIDDTPPHKITVEGVVSERTFKKAELETLTKLEVVPGANSFALHDTLTNKADYDDEYQIIYHSNFGRPILEKGAKITAAASEISPFNDYAKAGLEDWQTYLGPTKDFDEMVFNLKPIGDSEGNSLAVLHNQSGNQGVSVGFNIEQLPVLTLWKNTDTEQQGYVTGIEPGTSYAYNTKYQRPLGLVPTIKAGESKQFDVTYTVLGDSNEVNSALDTVKSIQKGLSVKKVAQPLVDLSKVE</sequence>
<organism evidence="2 3">
    <name type="scientific">Vibrio mytili</name>
    <dbReference type="NCBI Taxonomy" id="50718"/>
    <lineage>
        <taxon>Bacteria</taxon>
        <taxon>Pseudomonadati</taxon>
        <taxon>Pseudomonadota</taxon>
        <taxon>Gammaproteobacteria</taxon>
        <taxon>Vibrionales</taxon>
        <taxon>Vibrionaceae</taxon>
        <taxon>Vibrio</taxon>
    </lineage>
</organism>
<protein>
    <submittedName>
        <fullName evidence="2">Thioredoxin</fullName>
    </submittedName>
</protein>
<name>A0A0C3HW08_9VIBR</name>
<gene>
    <name evidence="2" type="ORF">SU60_01405</name>
</gene>